<organism evidence="3 4">
    <name type="scientific">Natronococcus pandeyae</name>
    <dbReference type="NCBI Taxonomy" id="2055836"/>
    <lineage>
        <taxon>Archaea</taxon>
        <taxon>Methanobacteriati</taxon>
        <taxon>Methanobacteriota</taxon>
        <taxon>Stenosarchaea group</taxon>
        <taxon>Halobacteria</taxon>
        <taxon>Halobacteriales</taxon>
        <taxon>Natrialbaceae</taxon>
        <taxon>Natronococcus</taxon>
    </lineage>
</organism>
<feature type="transmembrane region" description="Helical" evidence="2">
    <location>
        <begin position="98"/>
        <end position="117"/>
    </location>
</feature>
<comment type="caution">
    <text evidence="3">The sequence shown here is derived from an EMBL/GenBank/DDBJ whole genome shotgun (WGS) entry which is preliminary data.</text>
</comment>
<dbReference type="EMBL" id="PHNJ01000004">
    <property type="protein sequence ID" value="TYL38692.1"/>
    <property type="molecule type" value="Genomic_DNA"/>
</dbReference>
<keyword evidence="2" id="KW-1133">Transmembrane helix</keyword>
<reference evidence="3" key="1">
    <citation type="submission" date="2017-11" db="EMBL/GenBank/DDBJ databases">
        <authorList>
            <person name="Kajale S.C."/>
            <person name="Sharma A."/>
        </authorList>
    </citation>
    <scope>NUCLEOTIDE SEQUENCE</scope>
    <source>
        <strain evidence="3">LS1_42</strain>
    </source>
</reference>
<dbReference type="RefSeq" id="WP_148857664.1">
    <property type="nucleotide sequence ID" value="NZ_PHNJ01000004.1"/>
</dbReference>
<feature type="transmembrane region" description="Helical" evidence="2">
    <location>
        <begin position="58"/>
        <end position="78"/>
    </location>
</feature>
<sequence length="166" mass="18037">MARNVTMATVGVLSVVALIAASLGWYRVFSFVGAGVILSVFAVASIERSASDPDLAPYTGLIGALAVFFLLGLGGIWLTWEPGVTEYSYALGVPIPTLVYFGFIWLLPLTVAVYYALIFDRIASEEIVDDILEEAREEQRRESFPLAPEQPKRTVEATDGGEVTDE</sequence>
<feature type="transmembrane region" description="Helical" evidence="2">
    <location>
        <begin position="29"/>
        <end position="46"/>
    </location>
</feature>
<evidence type="ECO:0000256" key="1">
    <source>
        <dbReference type="SAM" id="MobiDB-lite"/>
    </source>
</evidence>
<keyword evidence="2" id="KW-0472">Membrane</keyword>
<dbReference type="OrthoDB" id="307011at2157"/>
<protein>
    <submittedName>
        <fullName evidence="3">Uncharacterized protein</fullName>
    </submittedName>
</protein>
<dbReference type="Proteomes" id="UP000766904">
    <property type="component" value="Unassembled WGS sequence"/>
</dbReference>
<keyword evidence="2" id="KW-0812">Transmembrane</keyword>
<feature type="region of interest" description="Disordered" evidence="1">
    <location>
        <begin position="137"/>
        <end position="166"/>
    </location>
</feature>
<gene>
    <name evidence="3" type="ORF">CV102_09240</name>
</gene>
<evidence type="ECO:0000313" key="4">
    <source>
        <dbReference type="Proteomes" id="UP000766904"/>
    </source>
</evidence>
<dbReference type="AlphaFoldDB" id="A0A8J8TSL9"/>
<feature type="transmembrane region" description="Helical" evidence="2">
    <location>
        <begin position="5"/>
        <end position="23"/>
    </location>
</feature>
<keyword evidence="4" id="KW-1185">Reference proteome</keyword>
<evidence type="ECO:0000313" key="3">
    <source>
        <dbReference type="EMBL" id="TYL38692.1"/>
    </source>
</evidence>
<name>A0A8J8TSL9_9EURY</name>
<proteinExistence type="predicted"/>
<evidence type="ECO:0000256" key="2">
    <source>
        <dbReference type="SAM" id="Phobius"/>
    </source>
</evidence>
<accession>A0A8J8TSL9</accession>